<reference evidence="3" key="1">
    <citation type="submission" date="2022-11" db="EMBL/GenBank/DDBJ databases">
        <authorList>
            <person name="Petersen C."/>
        </authorList>
    </citation>
    <scope>NUCLEOTIDE SEQUENCE</scope>
    <source>
        <strain evidence="3">IBT 21917</strain>
    </source>
</reference>
<reference evidence="3" key="2">
    <citation type="journal article" date="2023" name="IMA Fungus">
        <title>Comparative genomic study of the Penicillium genus elucidates a diverse pangenome and 15 lateral gene transfer events.</title>
        <authorList>
            <person name="Petersen C."/>
            <person name="Sorensen T."/>
            <person name="Nielsen M.R."/>
            <person name="Sondergaard T.E."/>
            <person name="Sorensen J.L."/>
            <person name="Fitzpatrick D.A."/>
            <person name="Frisvad J.C."/>
            <person name="Nielsen K.L."/>
        </authorList>
    </citation>
    <scope>NUCLEOTIDE SEQUENCE</scope>
    <source>
        <strain evidence="3">IBT 21917</strain>
    </source>
</reference>
<feature type="compositionally biased region" description="Polar residues" evidence="1">
    <location>
        <begin position="20"/>
        <end position="45"/>
    </location>
</feature>
<feature type="compositionally biased region" description="Polar residues" evidence="1">
    <location>
        <begin position="551"/>
        <end position="561"/>
    </location>
</feature>
<evidence type="ECO:0000256" key="1">
    <source>
        <dbReference type="SAM" id="MobiDB-lite"/>
    </source>
</evidence>
<evidence type="ECO:0000313" key="3">
    <source>
        <dbReference type="EMBL" id="KAJ5180278.1"/>
    </source>
</evidence>
<organism evidence="3 4">
    <name type="scientific">Penicillium capsulatum</name>
    <dbReference type="NCBI Taxonomy" id="69766"/>
    <lineage>
        <taxon>Eukaryota</taxon>
        <taxon>Fungi</taxon>
        <taxon>Dikarya</taxon>
        <taxon>Ascomycota</taxon>
        <taxon>Pezizomycotina</taxon>
        <taxon>Eurotiomycetes</taxon>
        <taxon>Eurotiomycetidae</taxon>
        <taxon>Eurotiales</taxon>
        <taxon>Aspergillaceae</taxon>
        <taxon>Penicillium</taxon>
    </lineage>
</organism>
<evidence type="ECO:0000259" key="2">
    <source>
        <dbReference type="PROSITE" id="PS50969"/>
    </source>
</evidence>
<dbReference type="Proteomes" id="UP001146351">
    <property type="component" value="Unassembled WGS sequence"/>
</dbReference>
<proteinExistence type="predicted"/>
<name>A0A9W9LW97_9EURO</name>
<dbReference type="EMBL" id="JAPQKO010000002">
    <property type="protein sequence ID" value="KAJ5180278.1"/>
    <property type="molecule type" value="Genomic_DNA"/>
</dbReference>
<dbReference type="InterPro" id="IPR036412">
    <property type="entry name" value="HAD-like_sf"/>
</dbReference>
<dbReference type="OrthoDB" id="1711508at2759"/>
<feature type="compositionally biased region" description="Low complexity" evidence="1">
    <location>
        <begin position="598"/>
        <end position="610"/>
    </location>
</feature>
<dbReference type="PROSITE" id="PS50969">
    <property type="entry name" value="FCP1"/>
    <property type="match status" value="1"/>
</dbReference>
<dbReference type="Gene3D" id="3.40.50.1000">
    <property type="entry name" value="HAD superfamily/HAD-like"/>
    <property type="match status" value="1"/>
</dbReference>
<feature type="region of interest" description="Disordered" evidence="1">
    <location>
        <begin position="587"/>
        <end position="624"/>
    </location>
</feature>
<dbReference type="PANTHER" id="PTHR12210">
    <property type="entry name" value="DULLARD PROTEIN PHOSPHATASE"/>
    <property type="match status" value="1"/>
</dbReference>
<comment type="caution">
    <text evidence="3">The sequence shown here is derived from an EMBL/GenBank/DDBJ whole genome shotgun (WGS) entry which is preliminary data.</text>
</comment>
<feature type="compositionally biased region" description="Pro residues" evidence="1">
    <location>
        <begin position="451"/>
        <end position="469"/>
    </location>
</feature>
<keyword evidence="4" id="KW-1185">Reference proteome</keyword>
<dbReference type="InterPro" id="IPR023214">
    <property type="entry name" value="HAD_sf"/>
</dbReference>
<feature type="region of interest" description="Disordered" evidence="1">
    <location>
        <begin position="302"/>
        <end position="340"/>
    </location>
</feature>
<protein>
    <recommendedName>
        <fullName evidence="2">FCP1 homology domain-containing protein</fullName>
    </recommendedName>
</protein>
<dbReference type="InterPro" id="IPR004274">
    <property type="entry name" value="FCP1_dom"/>
</dbReference>
<feature type="compositionally biased region" description="Polar residues" evidence="1">
    <location>
        <begin position="173"/>
        <end position="185"/>
    </location>
</feature>
<dbReference type="SUPFAM" id="SSF56784">
    <property type="entry name" value="HAD-like"/>
    <property type="match status" value="1"/>
</dbReference>
<gene>
    <name evidence="3" type="ORF">N7492_003488</name>
</gene>
<dbReference type="InterPro" id="IPR050365">
    <property type="entry name" value="TIM50"/>
</dbReference>
<evidence type="ECO:0000313" key="4">
    <source>
        <dbReference type="Proteomes" id="UP001146351"/>
    </source>
</evidence>
<sequence length="624" mass="68683">MTHQSTQKGQNERSRPPLSQGGSQSVNTPLKPHQSTGKSTATAKLKSTSALNAHSPNFYPQFQHNMHLINPLPGSNYSTGPPMNNFNSYNDLSWDPMGVNNTFPGATPAPPPPPMPFFNPTFFDSSMMENMAAGFPMLQFQSTQPMSAFAPGPGVSQPVNQRRRSATPPVKQPSPTHQYTQQASLQPQLCSQPRPLLVILDLNGTLICRKHKRFPPSFAHRFGLRQFLEELTRRYAVMIWSSSRPDTVNAVRDKIFTPDECRRLVVSWARDKFGLTPRQYNSKLQVYKELHKVWANPEIQAAHPGNQQTSGSLDAPAGRKPGGKFANRKKNKQLKNLSEGQRWDQSNTILIDDSKLKALSEPYNILEIPEFTNDPEVDESRIFSKVLTKLDLLSRHDDVSKVMRVWNERVVSSGGNILDLDVGAVEEELDDEDGGTSLLPATNDPEIDTPAPAPRQVPRGKLPPLPPQSNDPVAAQLRKQAKKERKKANKAAKSAKRAAENAQKAAERTILDLDDEPPSVSEAGGTSQSEQRVSRRIIDAPRGQRYAFRNPRSSVTLSSPAGTPDLTADNLATNLSSHQQAAATLNEVPVQSEVQKRASSPTASASSHNSLLDRLEVGLGIKKG</sequence>
<dbReference type="AlphaFoldDB" id="A0A9W9LW97"/>
<accession>A0A9W9LW97</accession>
<dbReference type="Pfam" id="PF03031">
    <property type="entry name" value="NIF"/>
    <property type="match status" value="2"/>
</dbReference>
<feature type="domain" description="FCP1 homology" evidence="2">
    <location>
        <begin position="191"/>
        <end position="393"/>
    </location>
</feature>
<feature type="region of interest" description="Disordered" evidence="1">
    <location>
        <begin position="427"/>
        <end position="569"/>
    </location>
</feature>
<dbReference type="SMART" id="SM00577">
    <property type="entry name" value="CPDc"/>
    <property type="match status" value="1"/>
</dbReference>
<feature type="region of interest" description="Disordered" evidence="1">
    <location>
        <begin position="1"/>
        <end position="45"/>
    </location>
</feature>
<feature type="compositionally biased region" description="Basic residues" evidence="1">
    <location>
        <begin position="479"/>
        <end position="496"/>
    </location>
</feature>
<feature type="region of interest" description="Disordered" evidence="1">
    <location>
        <begin position="148"/>
        <end position="185"/>
    </location>
</feature>